<keyword evidence="1" id="KW-0472">Membrane</keyword>
<dbReference type="Proteomes" id="UP001165297">
    <property type="component" value="Unassembled WGS sequence"/>
</dbReference>
<accession>A0ABS8AHU1</accession>
<dbReference type="EMBL" id="JAJADQ010000012">
    <property type="protein sequence ID" value="MCB2379831.1"/>
    <property type="molecule type" value="Genomic_DNA"/>
</dbReference>
<keyword evidence="1" id="KW-1133">Transmembrane helix</keyword>
<proteinExistence type="predicted"/>
<evidence type="ECO:0000313" key="2">
    <source>
        <dbReference type="EMBL" id="MCB2379831.1"/>
    </source>
</evidence>
<protein>
    <submittedName>
        <fullName evidence="2">Uncharacterized protein</fullName>
    </submittedName>
</protein>
<gene>
    <name evidence="2" type="ORF">LGH70_19700</name>
</gene>
<sequence length="136" mass="14490">MKTVLHSELSRRLGIDAGGALRWQASDGTSFIVTGRHDMIYRLDLCSAAPSTMPYAVNDFTPASATLSYNGPTEAEEYEAVSLLSTLGQKVEALVGLVLVVAFVVGSLVLSACQKKLAPTKAVSLQDREQANPNGY</sequence>
<evidence type="ECO:0000256" key="1">
    <source>
        <dbReference type="SAM" id="Phobius"/>
    </source>
</evidence>
<feature type="transmembrane region" description="Helical" evidence="1">
    <location>
        <begin position="93"/>
        <end position="113"/>
    </location>
</feature>
<keyword evidence="1" id="KW-0812">Transmembrane</keyword>
<name>A0ABS8AHU1_9BACT</name>
<evidence type="ECO:0000313" key="3">
    <source>
        <dbReference type="Proteomes" id="UP001165297"/>
    </source>
</evidence>
<reference evidence="2" key="1">
    <citation type="submission" date="2021-10" db="EMBL/GenBank/DDBJ databases">
        <authorList>
            <person name="Dean J.D."/>
            <person name="Kim M.K."/>
            <person name="Newey C.N."/>
            <person name="Stoker T.S."/>
            <person name="Thompson D.W."/>
            <person name="Grose J.H."/>
        </authorList>
    </citation>
    <scope>NUCLEOTIDE SEQUENCE</scope>
    <source>
        <strain evidence="2">BT635</strain>
    </source>
</reference>
<dbReference type="RefSeq" id="WP_226189285.1">
    <property type="nucleotide sequence ID" value="NZ_JAJADQ010000012.1"/>
</dbReference>
<keyword evidence="3" id="KW-1185">Reference proteome</keyword>
<organism evidence="2 3">
    <name type="scientific">Hymenobacter nitidus</name>
    <dbReference type="NCBI Taxonomy" id="2880929"/>
    <lineage>
        <taxon>Bacteria</taxon>
        <taxon>Pseudomonadati</taxon>
        <taxon>Bacteroidota</taxon>
        <taxon>Cytophagia</taxon>
        <taxon>Cytophagales</taxon>
        <taxon>Hymenobacteraceae</taxon>
        <taxon>Hymenobacter</taxon>
    </lineage>
</organism>
<comment type="caution">
    <text evidence="2">The sequence shown here is derived from an EMBL/GenBank/DDBJ whole genome shotgun (WGS) entry which is preliminary data.</text>
</comment>